<proteinExistence type="inferred from homology"/>
<dbReference type="PANTHER" id="PTHR30572:SF4">
    <property type="entry name" value="ABC TRANSPORTER PERMEASE YTRF"/>
    <property type="match status" value="1"/>
</dbReference>
<evidence type="ECO:0000256" key="6">
    <source>
        <dbReference type="ARBA" id="ARBA00038076"/>
    </source>
</evidence>
<evidence type="ECO:0000256" key="5">
    <source>
        <dbReference type="ARBA" id="ARBA00023136"/>
    </source>
</evidence>
<comment type="subcellular location">
    <subcellularLocation>
        <location evidence="1">Cell membrane</location>
        <topology evidence="1">Multi-pass membrane protein</topology>
    </subcellularLocation>
</comment>
<dbReference type="InterPro" id="IPR050250">
    <property type="entry name" value="Macrolide_Exporter_MacB"/>
</dbReference>
<evidence type="ECO:0000313" key="11">
    <source>
        <dbReference type="Proteomes" id="UP000295777"/>
    </source>
</evidence>
<dbReference type="GO" id="GO:0005886">
    <property type="term" value="C:plasma membrane"/>
    <property type="evidence" value="ECO:0007669"/>
    <property type="project" value="UniProtKB-SubCell"/>
</dbReference>
<keyword evidence="3 7" id="KW-0812">Transmembrane</keyword>
<dbReference type="Proteomes" id="UP000295777">
    <property type="component" value="Unassembled WGS sequence"/>
</dbReference>
<dbReference type="Pfam" id="PF02687">
    <property type="entry name" value="FtsX"/>
    <property type="match status" value="1"/>
</dbReference>
<dbReference type="GO" id="GO:0022857">
    <property type="term" value="F:transmembrane transporter activity"/>
    <property type="evidence" value="ECO:0007669"/>
    <property type="project" value="TreeGrafter"/>
</dbReference>
<feature type="transmembrane region" description="Helical" evidence="7">
    <location>
        <begin position="272"/>
        <end position="297"/>
    </location>
</feature>
<feature type="domain" description="MacB-like periplasmic core" evidence="9">
    <location>
        <begin position="18"/>
        <end position="239"/>
    </location>
</feature>
<accession>A0A4R1GEK8</accession>
<feature type="transmembrane region" description="Helical" evidence="7">
    <location>
        <begin position="325"/>
        <end position="349"/>
    </location>
</feature>
<evidence type="ECO:0000313" key="10">
    <source>
        <dbReference type="EMBL" id="TCK05283.1"/>
    </source>
</evidence>
<name>A0A4R1GEK8_9BACT</name>
<dbReference type="OrthoDB" id="9770099at2"/>
<dbReference type="InterPro" id="IPR025857">
    <property type="entry name" value="MacB_PCD"/>
</dbReference>
<keyword evidence="2" id="KW-1003">Cell membrane</keyword>
<feature type="transmembrane region" description="Helical" evidence="7">
    <location>
        <begin position="361"/>
        <end position="381"/>
    </location>
</feature>
<organism evidence="10 11">
    <name type="scientific">Phorcysia thermohydrogeniphila</name>
    <dbReference type="NCBI Taxonomy" id="936138"/>
    <lineage>
        <taxon>Bacteria</taxon>
        <taxon>Pseudomonadati</taxon>
        <taxon>Aquificota</taxon>
        <taxon>Aquificia</taxon>
        <taxon>Desulfurobacteriales</taxon>
        <taxon>Desulfurobacteriaceae</taxon>
        <taxon>Phorcysia</taxon>
    </lineage>
</organism>
<protein>
    <submittedName>
        <fullName evidence="10">Putative ABC transport system permease protein</fullName>
    </submittedName>
</protein>
<keyword evidence="11" id="KW-1185">Reference proteome</keyword>
<dbReference type="PANTHER" id="PTHR30572">
    <property type="entry name" value="MEMBRANE COMPONENT OF TRANSPORTER-RELATED"/>
    <property type="match status" value="1"/>
</dbReference>
<evidence type="ECO:0000256" key="2">
    <source>
        <dbReference type="ARBA" id="ARBA00022475"/>
    </source>
</evidence>
<dbReference type="RefSeq" id="WP_132525871.1">
    <property type="nucleotide sequence ID" value="NZ_SMFV01000002.1"/>
</dbReference>
<keyword evidence="5 7" id="KW-0472">Membrane</keyword>
<evidence type="ECO:0000256" key="3">
    <source>
        <dbReference type="ARBA" id="ARBA00022692"/>
    </source>
</evidence>
<evidence type="ECO:0000259" key="9">
    <source>
        <dbReference type="Pfam" id="PF12704"/>
    </source>
</evidence>
<gene>
    <name evidence="10" type="ORF">CLV27_0710</name>
</gene>
<feature type="domain" description="ABC3 transporter permease C-terminal" evidence="8">
    <location>
        <begin position="275"/>
        <end position="388"/>
    </location>
</feature>
<evidence type="ECO:0000259" key="8">
    <source>
        <dbReference type="Pfam" id="PF02687"/>
    </source>
</evidence>
<sequence>MGLKPLLSYFRENKKRMLLSVVGVAIGVFSLTLMMGITGAMRQAVLKALGDLGANVIVVVPGDFKNLGGRTIQISFYPTLILDDAKAIKDKCPSVSLVAPYKKVAPNVHFGGKFLRAEVFGLTPEYEKITGYGVACGRFLNEEDLEEIRQVAVIGTDVARELYGEPCPVGKTIYLFYAPYKIVGVMEKRGTDISGENLDMRVYIPLTSAMRRIANVDYLDGIYVLPSGDLEEAEKEVKSLLLKRHGTEDFTVSKFEDLANTRKQAMEIFSKLSVIVAVIAFGVGALGILAVMTLSVYERLVEIGVRRAFGATKWDIFKQFLFESALLSISGALFGVLFAVLFVLLISHFAGWPFYLPVRGALISFSLSVLIGLLSGVYPALRATSFEPREVLRDV</sequence>
<dbReference type="InterPro" id="IPR003838">
    <property type="entry name" value="ABC3_permease_C"/>
</dbReference>
<comment type="caution">
    <text evidence="10">The sequence shown here is derived from an EMBL/GenBank/DDBJ whole genome shotgun (WGS) entry which is preliminary data.</text>
</comment>
<evidence type="ECO:0000256" key="4">
    <source>
        <dbReference type="ARBA" id="ARBA00022989"/>
    </source>
</evidence>
<dbReference type="Pfam" id="PF12704">
    <property type="entry name" value="MacB_PCD"/>
    <property type="match status" value="1"/>
</dbReference>
<keyword evidence="4 7" id="KW-1133">Transmembrane helix</keyword>
<reference evidence="10 11" key="1">
    <citation type="submission" date="2019-03" db="EMBL/GenBank/DDBJ databases">
        <title>Genomic Encyclopedia of Archaeal and Bacterial Type Strains, Phase II (KMG-II): from individual species to whole genera.</title>
        <authorList>
            <person name="Goeker M."/>
        </authorList>
    </citation>
    <scope>NUCLEOTIDE SEQUENCE [LARGE SCALE GENOMIC DNA]</scope>
    <source>
        <strain evidence="10 11">DSM 24425</strain>
    </source>
</reference>
<evidence type="ECO:0000256" key="1">
    <source>
        <dbReference type="ARBA" id="ARBA00004651"/>
    </source>
</evidence>
<evidence type="ECO:0000256" key="7">
    <source>
        <dbReference type="SAM" id="Phobius"/>
    </source>
</evidence>
<comment type="similarity">
    <text evidence="6">Belongs to the ABC-4 integral membrane protein family.</text>
</comment>
<dbReference type="AlphaFoldDB" id="A0A4R1GEK8"/>
<dbReference type="EMBL" id="SMFV01000002">
    <property type="protein sequence ID" value="TCK05283.1"/>
    <property type="molecule type" value="Genomic_DNA"/>
</dbReference>